<sequence length="42" mass="4855">MYWIILRTGMFSFGVQSCILKVACNMLVCEFNVTCILCLQYV</sequence>
<dbReference type="Proteomes" id="UP000054359">
    <property type="component" value="Unassembled WGS sequence"/>
</dbReference>
<proteinExistence type="predicted"/>
<name>A0A087V1I2_STEMI</name>
<reference evidence="1 2" key="1">
    <citation type="submission" date="2013-11" db="EMBL/GenBank/DDBJ databases">
        <title>Genome sequencing of Stegodyphus mimosarum.</title>
        <authorList>
            <person name="Bechsgaard J."/>
        </authorList>
    </citation>
    <scope>NUCLEOTIDE SEQUENCE [LARGE SCALE GENOMIC DNA]</scope>
</reference>
<keyword evidence="2" id="KW-1185">Reference proteome</keyword>
<feature type="non-terminal residue" evidence="1">
    <location>
        <position position="42"/>
    </location>
</feature>
<dbReference type="AlphaFoldDB" id="A0A087V1I2"/>
<organism evidence="1 2">
    <name type="scientific">Stegodyphus mimosarum</name>
    <name type="common">African social velvet spider</name>
    <dbReference type="NCBI Taxonomy" id="407821"/>
    <lineage>
        <taxon>Eukaryota</taxon>
        <taxon>Metazoa</taxon>
        <taxon>Ecdysozoa</taxon>
        <taxon>Arthropoda</taxon>
        <taxon>Chelicerata</taxon>
        <taxon>Arachnida</taxon>
        <taxon>Araneae</taxon>
        <taxon>Araneomorphae</taxon>
        <taxon>Entelegynae</taxon>
        <taxon>Eresoidea</taxon>
        <taxon>Eresidae</taxon>
        <taxon>Stegodyphus</taxon>
    </lineage>
</organism>
<evidence type="ECO:0000313" key="1">
    <source>
        <dbReference type="EMBL" id="KFM83471.1"/>
    </source>
</evidence>
<accession>A0A087V1I2</accession>
<evidence type="ECO:0000313" key="2">
    <source>
        <dbReference type="Proteomes" id="UP000054359"/>
    </source>
</evidence>
<protein>
    <submittedName>
        <fullName evidence="1">Uncharacterized protein</fullName>
    </submittedName>
</protein>
<gene>
    <name evidence="1" type="ORF">X975_05016</name>
</gene>
<dbReference type="PROSITE" id="PS51257">
    <property type="entry name" value="PROKAR_LIPOPROTEIN"/>
    <property type="match status" value="1"/>
</dbReference>
<dbReference type="EMBL" id="KL840854">
    <property type="protein sequence ID" value="KFM83471.1"/>
    <property type="molecule type" value="Genomic_DNA"/>
</dbReference>